<dbReference type="InterPro" id="IPR036388">
    <property type="entry name" value="WH-like_DNA-bd_sf"/>
</dbReference>
<evidence type="ECO:0000313" key="6">
    <source>
        <dbReference type="EMBL" id="MBM2414634.1"/>
    </source>
</evidence>
<dbReference type="SMART" id="SM00346">
    <property type="entry name" value="HTH_ICLR"/>
    <property type="match status" value="1"/>
</dbReference>
<dbReference type="Gene3D" id="1.10.10.10">
    <property type="entry name" value="Winged helix-like DNA-binding domain superfamily/Winged helix DNA-binding domain"/>
    <property type="match status" value="1"/>
</dbReference>
<protein>
    <submittedName>
        <fullName evidence="6">IclR family transcriptional regulator</fullName>
    </submittedName>
</protein>
<dbReference type="PROSITE" id="PS51078">
    <property type="entry name" value="ICLR_ED"/>
    <property type="match status" value="1"/>
</dbReference>
<feature type="domain" description="HTH iclR-type" evidence="4">
    <location>
        <begin position="25"/>
        <end position="87"/>
    </location>
</feature>
<sequence length="271" mass="30192">MDEAKREVLEMEDALSDGMSDRRFITALARGFDILRAFQPGGGALGNQELSRSTGIPKATVTRLTHTLAELGYLRHLKSEGKYELTEAILALGYSVLSNLLVRQVAHDPMMELAAQHDVSVGLASRDRLSMIFVDVCKNRMLSTLHLEVGSRVPMPTTAVGRAFLAGVPEDERAFYYERFEERLGAEDWAALRPLVESAIAQVEERGFCYVEDEWHRGMRAVATPLVARDRNTVMSMMCGAPAFRVEREKLETELGPRLVHLCEGLAPSVR</sequence>
<evidence type="ECO:0000313" key="8">
    <source>
        <dbReference type="Proteomes" id="UP000755667"/>
    </source>
</evidence>
<dbReference type="PANTHER" id="PTHR30136">
    <property type="entry name" value="HELIX-TURN-HELIX TRANSCRIPTIONAL REGULATOR, ICLR FAMILY"/>
    <property type="match status" value="1"/>
</dbReference>
<dbReference type="Pfam" id="PF01614">
    <property type="entry name" value="IclR_C"/>
    <property type="match status" value="1"/>
</dbReference>
<accession>A0A9Q2PDY6</accession>
<evidence type="ECO:0000256" key="1">
    <source>
        <dbReference type="ARBA" id="ARBA00023015"/>
    </source>
</evidence>
<dbReference type="Gene3D" id="3.30.450.40">
    <property type="match status" value="1"/>
</dbReference>
<evidence type="ECO:0000313" key="9">
    <source>
        <dbReference type="Proteomes" id="UP000809440"/>
    </source>
</evidence>
<gene>
    <name evidence="6" type="ORF">JQX41_20120</name>
    <name evidence="7" type="ORF">JQX48_20140</name>
</gene>
<comment type="caution">
    <text evidence="6">The sequence shown here is derived from an EMBL/GenBank/DDBJ whole genome shotgun (WGS) entry which is preliminary data.</text>
</comment>
<dbReference type="EMBL" id="JAFBXF010000017">
    <property type="protein sequence ID" value="MBM2419305.1"/>
    <property type="molecule type" value="Genomic_DNA"/>
</dbReference>
<dbReference type="InterPro" id="IPR029016">
    <property type="entry name" value="GAF-like_dom_sf"/>
</dbReference>
<organism evidence="6 8">
    <name type="scientific">Marivita cryptomonadis</name>
    <dbReference type="NCBI Taxonomy" id="505252"/>
    <lineage>
        <taxon>Bacteria</taxon>
        <taxon>Pseudomonadati</taxon>
        <taxon>Pseudomonadota</taxon>
        <taxon>Alphaproteobacteria</taxon>
        <taxon>Rhodobacterales</taxon>
        <taxon>Roseobacteraceae</taxon>
        <taxon>Marivita</taxon>
    </lineage>
</organism>
<evidence type="ECO:0000313" key="7">
    <source>
        <dbReference type="EMBL" id="MBM2419305.1"/>
    </source>
</evidence>
<dbReference type="InterPro" id="IPR005471">
    <property type="entry name" value="Tscrpt_reg_IclR_N"/>
</dbReference>
<reference evidence="6 9" key="1">
    <citation type="submission" date="2021-01" db="EMBL/GenBank/DDBJ databases">
        <title>Diatom-associated Roseobacters Show Island Model of Population Structure.</title>
        <authorList>
            <person name="Qu L."/>
            <person name="Feng X."/>
            <person name="Chen Y."/>
            <person name="Li L."/>
            <person name="Wang X."/>
            <person name="Hu Z."/>
            <person name="Wang H."/>
            <person name="Luo H."/>
        </authorList>
    </citation>
    <scope>NUCLEOTIDE SEQUENCE</scope>
    <source>
        <strain evidence="7 9">CC28-63</strain>
        <strain evidence="6">CC28-69</strain>
    </source>
</reference>
<feature type="domain" description="IclR-ED" evidence="5">
    <location>
        <begin position="88"/>
        <end position="271"/>
    </location>
</feature>
<evidence type="ECO:0000256" key="3">
    <source>
        <dbReference type="ARBA" id="ARBA00023163"/>
    </source>
</evidence>
<evidence type="ECO:0000259" key="5">
    <source>
        <dbReference type="PROSITE" id="PS51078"/>
    </source>
</evidence>
<evidence type="ECO:0000259" key="4">
    <source>
        <dbReference type="PROSITE" id="PS51077"/>
    </source>
</evidence>
<dbReference type="AlphaFoldDB" id="A0A9Q2PDY6"/>
<dbReference type="PANTHER" id="PTHR30136:SF33">
    <property type="entry name" value="TRANSCRIPTIONAL REGULATORY PROTEIN"/>
    <property type="match status" value="1"/>
</dbReference>
<dbReference type="SUPFAM" id="SSF46785">
    <property type="entry name" value="Winged helix' DNA-binding domain"/>
    <property type="match status" value="1"/>
</dbReference>
<proteinExistence type="predicted"/>
<keyword evidence="3" id="KW-0804">Transcription</keyword>
<dbReference type="SUPFAM" id="SSF55781">
    <property type="entry name" value="GAF domain-like"/>
    <property type="match status" value="1"/>
</dbReference>
<keyword evidence="2" id="KW-0238">DNA-binding</keyword>
<name>A0A9Q2PDY6_9RHOB</name>
<dbReference type="GO" id="GO:0003677">
    <property type="term" value="F:DNA binding"/>
    <property type="evidence" value="ECO:0007669"/>
    <property type="project" value="UniProtKB-KW"/>
</dbReference>
<dbReference type="Pfam" id="PF09339">
    <property type="entry name" value="HTH_IclR"/>
    <property type="match status" value="1"/>
</dbReference>
<dbReference type="Proteomes" id="UP000809440">
    <property type="component" value="Unassembled WGS sequence"/>
</dbReference>
<dbReference type="InterPro" id="IPR014757">
    <property type="entry name" value="Tscrpt_reg_IclR_C"/>
</dbReference>
<dbReference type="GO" id="GO:0003700">
    <property type="term" value="F:DNA-binding transcription factor activity"/>
    <property type="evidence" value="ECO:0007669"/>
    <property type="project" value="TreeGrafter"/>
</dbReference>
<dbReference type="Proteomes" id="UP000755667">
    <property type="component" value="Unassembled WGS sequence"/>
</dbReference>
<dbReference type="EMBL" id="JAFBXE010000017">
    <property type="protein sequence ID" value="MBM2414634.1"/>
    <property type="molecule type" value="Genomic_DNA"/>
</dbReference>
<dbReference type="InterPro" id="IPR036390">
    <property type="entry name" value="WH_DNA-bd_sf"/>
</dbReference>
<dbReference type="RefSeq" id="WP_171046010.1">
    <property type="nucleotide sequence ID" value="NZ_JAFBWU010000017.1"/>
</dbReference>
<evidence type="ECO:0000256" key="2">
    <source>
        <dbReference type="ARBA" id="ARBA00023125"/>
    </source>
</evidence>
<keyword evidence="9" id="KW-1185">Reference proteome</keyword>
<dbReference type="PROSITE" id="PS51077">
    <property type="entry name" value="HTH_ICLR"/>
    <property type="match status" value="1"/>
</dbReference>
<dbReference type="GO" id="GO:0045892">
    <property type="term" value="P:negative regulation of DNA-templated transcription"/>
    <property type="evidence" value="ECO:0007669"/>
    <property type="project" value="TreeGrafter"/>
</dbReference>
<dbReference type="InterPro" id="IPR050707">
    <property type="entry name" value="HTH_MetabolicPath_Reg"/>
</dbReference>
<keyword evidence="1" id="KW-0805">Transcription regulation</keyword>